<feature type="domain" description="Peptidase M24 C-terminal" evidence="3">
    <location>
        <begin position="480"/>
        <end position="540"/>
    </location>
</feature>
<dbReference type="InterPro" id="IPR033740">
    <property type="entry name" value="Pept_M24B"/>
</dbReference>
<evidence type="ECO:0000313" key="5">
    <source>
        <dbReference type="Proteomes" id="UP000033220"/>
    </source>
</evidence>
<dbReference type="HOGENOM" id="CLU_011781_2_1_5"/>
<dbReference type="GO" id="GO:0070006">
    <property type="term" value="F:metalloaminopeptidase activity"/>
    <property type="evidence" value="ECO:0007669"/>
    <property type="project" value="InterPro"/>
</dbReference>
<keyword evidence="4" id="KW-0031">Aminopeptidase</keyword>
<reference evidence="4 5" key="1">
    <citation type="submission" date="2012-02" db="EMBL/GenBank/DDBJ databases">
        <title>Shotgun genome sequence of Phaeospirillum photometricum DSM 122.</title>
        <authorList>
            <person name="Duquesne K."/>
            <person name="Sturgis J."/>
        </authorList>
    </citation>
    <scope>NUCLEOTIDE SEQUENCE [LARGE SCALE GENOMIC DNA]</scope>
    <source>
        <strain evidence="5">DSM122</strain>
    </source>
</reference>
<keyword evidence="5" id="KW-1185">Reference proteome</keyword>
<dbReference type="InterPro" id="IPR036005">
    <property type="entry name" value="Creatinase/aminopeptidase-like"/>
</dbReference>
<name>H6SRW0_PARPM</name>
<dbReference type="FunFam" id="3.90.230.10:FF:000009">
    <property type="entry name" value="xaa-Pro aminopeptidase 2"/>
    <property type="match status" value="1"/>
</dbReference>
<gene>
    <name evidence="4" type="ORF">RSPPHO_01013</name>
</gene>
<dbReference type="eggNOG" id="COG0006">
    <property type="taxonomic scope" value="Bacteria"/>
</dbReference>
<dbReference type="InterPro" id="IPR050422">
    <property type="entry name" value="X-Pro_aminopeptidase_P"/>
</dbReference>
<dbReference type="Gene3D" id="3.40.350.10">
    <property type="entry name" value="Creatinase/prolidase N-terminal domain"/>
    <property type="match status" value="2"/>
</dbReference>
<dbReference type="RefSeq" id="WP_014414279.1">
    <property type="nucleotide sequence ID" value="NC_017059.1"/>
</dbReference>
<sequence>MILPDQAALFVDGRYTLQAAAQVDAALFTCRHLLDDPAPRWLETVLPPGARLGYDPWQLTPDARERLHRTGDPRGVVLVACPVNPIDLLWADRPAPPASLARPHPTAWAGRDSTAKRAEIAALLQARGQAAVVLASPDSVAWLLNIRGADVPHTPLALARAVLHADASVDLFLAESRVSPLLVEHLGPQVRRHDPEALGGLLDTLGERGKVVRVDRSRTPAWIHDRLEEAGAGLVVAEDPCLLPKACKNATELAGARAAHRRDGLAVTRFLHWLAETAPRGGLTEMAAADALAGFRAQDPSLVDLSFPTISAAGPNAAIVHYRATPATDRLLEPGQIYLVDSGGQYPDGTTDITRTIAIGPAVPGVRRCFTLVLRGHIALARARFPKGTTGSQLDSLARQFLWAEGLDYDHGTGHGVGSFLGVHEGPARLNRTGNGIALVPGMILSNEPGVYRENAFGIRIENLMAVQEITPTPEGATRPFLGFETLTLAPLDRSLIEVGQLRPGERAWVDAYHARVREAHAPHLEASARAWLEAATAPL</sequence>
<dbReference type="Proteomes" id="UP000033220">
    <property type="component" value="Chromosome DSM 122"/>
</dbReference>
<dbReference type="PANTHER" id="PTHR43763:SF6">
    <property type="entry name" value="XAA-PRO AMINOPEPTIDASE 1"/>
    <property type="match status" value="1"/>
</dbReference>
<dbReference type="Pfam" id="PF16188">
    <property type="entry name" value="Peptidase_M24_C"/>
    <property type="match status" value="1"/>
</dbReference>
<dbReference type="Gene3D" id="3.90.230.10">
    <property type="entry name" value="Creatinase/methionine aminopeptidase superfamily"/>
    <property type="match status" value="1"/>
</dbReference>
<dbReference type="InterPro" id="IPR029149">
    <property type="entry name" value="Creatin/AminoP/Spt16_N"/>
</dbReference>
<dbReference type="KEGG" id="rpm:RSPPHO_01013"/>
<dbReference type="SUPFAM" id="SSF55920">
    <property type="entry name" value="Creatinase/aminopeptidase"/>
    <property type="match status" value="1"/>
</dbReference>
<comment type="similarity">
    <text evidence="1">Belongs to the peptidase M24B family.</text>
</comment>
<dbReference type="Pfam" id="PF00557">
    <property type="entry name" value="Peptidase_M24"/>
    <property type="match status" value="1"/>
</dbReference>
<dbReference type="EC" id="3.4.11.9" evidence="4"/>
<dbReference type="PATRIC" id="fig|1150469.3.peg.1156"/>
<dbReference type="InterPro" id="IPR032416">
    <property type="entry name" value="Peptidase_M24_C"/>
</dbReference>
<dbReference type="InterPro" id="IPR000994">
    <property type="entry name" value="Pept_M24"/>
</dbReference>
<dbReference type="Pfam" id="PF16189">
    <property type="entry name" value="Creatinase_N_2"/>
    <property type="match status" value="1"/>
</dbReference>
<dbReference type="CDD" id="cd01085">
    <property type="entry name" value="APP"/>
    <property type="match status" value="1"/>
</dbReference>
<evidence type="ECO:0000256" key="1">
    <source>
        <dbReference type="ARBA" id="ARBA00008766"/>
    </source>
</evidence>
<dbReference type="EMBL" id="HE663493">
    <property type="protein sequence ID" value="CCG07639.1"/>
    <property type="molecule type" value="Genomic_DNA"/>
</dbReference>
<dbReference type="MEROPS" id="M24.009"/>
<keyword evidence="4" id="KW-0378">Hydrolase</keyword>
<evidence type="ECO:0000313" key="4">
    <source>
        <dbReference type="EMBL" id="CCG07639.1"/>
    </source>
</evidence>
<feature type="domain" description="Peptidase M24" evidence="2">
    <location>
        <begin position="256"/>
        <end position="469"/>
    </location>
</feature>
<protein>
    <submittedName>
        <fullName evidence="4">Peptidase M24</fullName>
        <ecNumber evidence="4">3.4.11.9</ecNumber>
    </submittedName>
</protein>
<organism evidence="4 5">
    <name type="scientific">Pararhodospirillum photometricum DSM 122</name>
    <dbReference type="NCBI Taxonomy" id="1150469"/>
    <lineage>
        <taxon>Bacteria</taxon>
        <taxon>Pseudomonadati</taxon>
        <taxon>Pseudomonadota</taxon>
        <taxon>Alphaproteobacteria</taxon>
        <taxon>Rhodospirillales</taxon>
        <taxon>Rhodospirillaceae</taxon>
        <taxon>Pararhodospirillum</taxon>
    </lineage>
</organism>
<proteinExistence type="inferred from homology"/>
<dbReference type="AlphaFoldDB" id="H6SRW0"/>
<accession>H6SRW0</accession>
<keyword evidence="4" id="KW-0645">Protease</keyword>
<evidence type="ECO:0000259" key="2">
    <source>
        <dbReference type="Pfam" id="PF00557"/>
    </source>
</evidence>
<dbReference type="PANTHER" id="PTHR43763">
    <property type="entry name" value="XAA-PRO AMINOPEPTIDASE 1"/>
    <property type="match status" value="1"/>
</dbReference>
<evidence type="ECO:0000259" key="3">
    <source>
        <dbReference type="Pfam" id="PF16188"/>
    </source>
</evidence>
<dbReference type="STRING" id="1150469.RSPPHO_01013"/>